<name>A0A1N6YEC5_9EURY</name>
<proteinExistence type="predicted"/>
<evidence type="ECO:0000313" key="1">
    <source>
        <dbReference type="EMBL" id="SIR12851.1"/>
    </source>
</evidence>
<dbReference type="PROSITE" id="PS51318">
    <property type="entry name" value="TAT"/>
    <property type="match status" value="1"/>
</dbReference>
<accession>A0A1N6YEC5</accession>
<gene>
    <name evidence="1" type="ORF">SAMN05421858_1528</name>
</gene>
<dbReference type="AlphaFoldDB" id="A0A1N6YEC5"/>
<dbReference type="RefSeq" id="WP_076429350.1">
    <property type="nucleotide sequence ID" value="NZ_FTNO01000001.1"/>
</dbReference>
<protein>
    <submittedName>
        <fullName evidence="1">Uncharacterized protein</fullName>
    </submittedName>
</protein>
<sequence length="160" mass="17627">MTNSETRRNLLRQLAVTGGALTAIGTAGSAVEGTKNRTQTANEPTDGSAKSAKKLYTCDITTEDDSTPDVNDRFFLERVEGTFGPTKPDCFEEETLLYRYLFTAMEEGKARGRQGVVFAPPKRLPRAVYRIVTIFTCVDSPSGFCAVKPFYGVVVRRVSR</sequence>
<organism evidence="1 2">
    <name type="scientific">Haladaptatus litoreus</name>
    <dbReference type="NCBI Taxonomy" id="553468"/>
    <lineage>
        <taxon>Archaea</taxon>
        <taxon>Methanobacteriati</taxon>
        <taxon>Methanobacteriota</taxon>
        <taxon>Stenosarchaea group</taxon>
        <taxon>Halobacteria</taxon>
        <taxon>Halobacteriales</taxon>
        <taxon>Haladaptataceae</taxon>
        <taxon>Haladaptatus</taxon>
    </lineage>
</organism>
<evidence type="ECO:0000313" key="2">
    <source>
        <dbReference type="Proteomes" id="UP000186914"/>
    </source>
</evidence>
<keyword evidence="2" id="KW-1185">Reference proteome</keyword>
<dbReference type="Proteomes" id="UP000186914">
    <property type="component" value="Unassembled WGS sequence"/>
</dbReference>
<dbReference type="EMBL" id="FTNO01000001">
    <property type="protein sequence ID" value="SIR12851.1"/>
    <property type="molecule type" value="Genomic_DNA"/>
</dbReference>
<reference evidence="2" key="1">
    <citation type="submission" date="2017-01" db="EMBL/GenBank/DDBJ databases">
        <authorList>
            <person name="Varghese N."/>
            <person name="Submissions S."/>
        </authorList>
    </citation>
    <scope>NUCLEOTIDE SEQUENCE [LARGE SCALE GENOMIC DNA]</scope>
    <source>
        <strain evidence="2">CGMCC 1.7737</strain>
    </source>
</reference>
<dbReference type="InterPro" id="IPR006311">
    <property type="entry name" value="TAT_signal"/>
</dbReference>